<dbReference type="GO" id="GO:0006749">
    <property type="term" value="P:glutathione metabolic process"/>
    <property type="evidence" value="ECO:0007669"/>
    <property type="project" value="TreeGrafter"/>
</dbReference>
<evidence type="ECO:0000256" key="5">
    <source>
        <dbReference type="ARBA" id="ARBA00023157"/>
    </source>
</evidence>
<dbReference type="GO" id="GO:0045454">
    <property type="term" value="P:cell redox homeostasis"/>
    <property type="evidence" value="ECO:0007669"/>
    <property type="project" value="InterPro"/>
</dbReference>
<dbReference type="Pfam" id="PF07992">
    <property type="entry name" value="Pyr_redox_2"/>
    <property type="match status" value="1"/>
</dbReference>
<dbReference type="GO" id="GO:0004362">
    <property type="term" value="F:glutathione-disulfide reductase (NADPH) activity"/>
    <property type="evidence" value="ECO:0007669"/>
    <property type="project" value="UniProtKB-EC"/>
</dbReference>
<evidence type="ECO:0000256" key="7">
    <source>
        <dbReference type="ARBA" id="ARBA00049142"/>
    </source>
</evidence>
<dbReference type="FunFam" id="3.50.50.60:FF:000671">
    <property type="entry name" value="Thioredoxin reductase 2, tandem duplicate 1"/>
    <property type="match status" value="1"/>
</dbReference>
<organism evidence="13 14">
    <name type="scientific">Microtus ochrogaster</name>
    <name type="common">Prairie vole</name>
    <dbReference type="NCBI Taxonomy" id="79684"/>
    <lineage>
        <taxon>Eukaryota</taxon>
        <taxon>Metazoa</taxon>
        <taxon>Chordata</taxon>
        <taxon>Craniata</taxon>
        <taxon>Vertebrata</taxon>
        <taxon>Euteleostomi</taxon>
        <taxon>Mammalia</taxon>
        <taxon>Eutheria</taxon>
        <taxon>Euarchontoglires</taxon>
        <taxon>Glires</taxon>
        <taxon>Rodentia</taxon>
        <taxon>Myomorpha</taxon>
        <taxon>Muroidea</taxon>
        <taxon>Cricetidae</taxon>
        <taxon>Arvicolinae</taxon>
        <taxon>Microtus</taxon>
    </lineage>
</organism>
<dbReference type="Pfam" id="PF02852">
    <property type="entry name" value="Pyr_redox_dim"/>
    <property type="match status" value="1"/>
</dbReference>
<dbReference type="InterPro" id="IPR004099">
    <property type="entry name" value="Pyr_nucl-diS_OxRdtase_dimer"/>
</dbReference>
<dbReference type="GO" id="GO:0005739">
    <property type="term" value="C:mitochondrion"/>
    <property type="evidence" value="ECO:0007669"/>
    <property type="project" value="TreeGrafter"/>
</dbReference>
<keyword evidence="4" id="KW-0560">Oxidoreductase</keyword>
<evidence type="ECO:0000259" key="12">
    <source>
        <dbReference type="Pfam" id="PF07992"/>
    </source>
</evidence>
<dbReference type="InterPro" id="IPR016156">
    <property type="entry name" value="FAD/NAD-linked_Rdtase_dimer_sf"/>
</dbReference>
<evidence type="ECO:0000256" key="1">
    <source>
        <dbReference type="ARBA" id="ARBA00007532"/>
    </source>
</evidence>
<evidence type="ECO:0000256" key="8">
    <source>
        <dbReference type="ARBA" id="ARBA00056905"/>
    </source>
</evidence>
<comment type="function">
    <text evidence="8">Catalyzes the reduction of glutathione disulfide (GSSG) to reduced glutathione (GSH). Constitutes the major mechanism to maintain a high GSH:GSSG ratio in the cytosol.</text>
</comment>
<sequence>MALLPRALSVGAAPSLRRAVRALTCAMASPGELQTPAPAAASFDYLVIGGGSGGLASARRAAELGARAAVVEGHKLGGTCVMWNTAVHSEFIHDHVDYGFQSCESKFNWHVIKEKRDAYVSRLNTIYQNNLTKSHIEIIHGYATFADGPQPTVEVNGKRYTAPHILIATGGVPTVPQESQIPGANLGMTSDGFFQLEDLPRRSVIVGAGYIAVEIAGILSALGSRTSLMIRHDKVLRNFDSLISSNCTEELENAGVEVLKFSQVKEVKKTTSGVELQVVTAVPGRKPTTTVIPDVDCLLWAIGRDPNSRGLNLNKVGVQTDDKGHIIVDEFQNTSVKGIYAVGDVCGRALLTPVAIAAGRKLAHRLFECKKDSKLDYDNIPTVVFSHPPIGTVGLTEGRNREVMVVGIHMQGIGCDEMLQGFAVAVKMGATKADFDNTVAIHPTSSEELVTLR</sequence>
<dbReference type="EMBL" id="JAATJU010025100">
    <property type="protein sequence ID" value="KAH0504349.1"/>
    <property type="molecule type" value="Genomic_DNA"/>
</dbReference>
<evidence type="ECO:0000256" key="10">
    <source>
        <dbReference type="PIRSR" id="PIRSR000350-3"/>
    </source>
</evidence>
<dbReference type="InterPro" id="IPR023753">
    <property type="entry name" value="FAD/NAD-binding_dom"/>
</dbReference>
<dbReference type="FunFam" id="3.50.50.60:FF:000118">
    <property type="entry name" value="Glutathione reductase, mitochondrial"/>
    <property type="match status" value="1"/>
</dbReference>
<dbReference type="GO" id="GO:0005829">
    <property type="term" value="C:cytosol"/>
    <property type="evidence" value="ECO:0007669"/>
    <property type="project" value="TreeGrafter"/>
</dbReference>
<dbReference type="InterPro" id="IPR036188">
    <property type="entry name" value="FAD/NAD-bd_sf"/>
</dbReference>
<dbReference type="SUPFAM" id="SSF55424">
    <property type="entry name" value="FAD/NAD-linked reductases, dimerisation (C-terminal) domain"/>
    <property type="match status" value="1"/>
</dbReference>
<keyword evidence="6" id="KW-0676">Redox-active center</keyword>
<dbReference type="AlphaFoldDB" id="A0A8J6G516"/>
<comment type="similarity">
    <text evidence="1">Belongs to the class-I pyridine nucleotide-disulfide oxidoreductase family.</text>
</comment>
<comment type="caution">
    <text evidence="13">The sequence shown here is derived from an EMBL/GenBank/DDBJ whole genome shotgun (WGS) entry which is preliminary data.</text>
</comment>
<dbReference type="PRINTS" id="PR00368">
    <property type="entry name" value="FADPNR"/>
</dbReference>
<feature type="binding site" evidence="10">
    <location>
        <begin position="207"/>
        <end position="214"/>
    </location>
    <ligand>
        <name>NAD(+)</name>
        <dbReference type="ChEBI" id="CHEBI:57540"/>
    </ligand>
</feature>
<evidence type="ECO:0000259" key="11">
    <source>
        <dbReference type="Pfam" id="PF02852"/>
    </source>
</evidence>
<dbReference type="PANTHER" id="PTHR42737:SF5">
    <property type="entry name" value="GLUTATHIONE REDUCTASE, MITOCHONDRIAL"/>
    <property type="match status" value="1"/>
</dbReference>
<feature type="binding site" evidence="10">
    <location>
        <position position="303"/>
    </location>
    <ligand>
        <name>NAD(+)</name>
        <dbReference type="ChEBI" id="CHEBI:57540"/>
    </ligand>
</feature>
<keyword evidence="2" id="KW-0285">Flavoprotein</keyword>
<evidence type="ECO:0000256" key="2">
    <source>
        <dbReference type="ARBA" id="ARBA00022630"/>
    </source>
</evidence>
<feature type="binding site" evidence="10">
    <location>
        <position position="344"/>
    </location>
    <ligand>
        <name>FAD</name>
        <dbReference type="ChEBI" id="CHEBI:57692"/>
    </ligand>
</feature>
<evidence type="ECO:0000313" key="13">
    <source>
        <dbReference type="EMBL" id="KAH0504349.1"/>
    </source>
</evidence>
<gene>
    <name evidence="13" type="ORF">LTLLF_106190</name>
</gene>
<feature type="domain" description="FAD/NAD(P)-binding" evidence="12">
    <location>
        <begin position="43"/>
        <end position="359"/>
    </location>
</feature>
<evidence type="ECO:0000256" key="4">
    <source>
        <dbReference type="ARBA" id="ARBA00023002"/>
    </source>
</evidence>
<evidence type="ECO:0000256" key="3">
    <source>
        <dbReference type="ARBA" id="ARBA00022827"/>
    </source>
</evidence>
<reference evidence="13" key="1">
    <citation type="submission" date="2020-03" db="EMBL/GenBank/DDBJ databases">
        <title>Studies in the Genomics of Life Span.</title>
        <authorList>
            <person name="Glass D."/>
        </authorList>
    </citation>
    <scope>NUCLEOTIDE SEQUENCE</scope>
    <source>
        <strain evidence="13">LTLLF</strain>
        <tissue evidence="13">Muscle</tissue>
    </source>
</reference>
<comment type="cofactor">
    <cofactor evidence="10">
        <name>FAD</name>
        <dbReference type="ChEBI" id="CHEBI:57692"/>
    </cofactor>
    <text evidence="10">Binds 1 FAD per subunit.</text>
</comment>
<evidence type="ECO:0000313" key="14">
    <source>
        <dbReference type="Proteomes" id="UP000710432"/>
    </source>
</evidence>
<keyword evidence="10" id="KW-0547">Nucleotide-binding</keyword>
<dbReference type="PANTHER" id="PTHR42737">
    <property type="entry name" value="GLUTATHIONE REDUCTASE"/>
    <property type="match status" value="1"/>
</dbReference>
<dbReference type="SUPFAM" id="SSF51905">
    <property type="entry name" value="FAD/NAD(P)-binding domain"/>
    <property type="match status" value="1"/>
</dbReference>
<dbReference type="GO" id="GO:0050660">
    <property type="term" value="F:flavin adenine dinucleotide binding"/>
    <property type="evidence" value="ECO:0007669"/>
    <property type="project" value="InterPro"/>
</dbReference>
<keyword evidence="3 10" id="KW-0274">FAD</keyword>
<dbReference type="Gene3D" id="3.50.50.60">
    <property type="entry name" value="FAD/NAD(P)-binding domain"/>
    <property type="match status" value="2"/>
</dbReference>
<evidence type="ECO:0000256" key="9">
    <source>
        <dbReference type="PIRSR" id="PIRSR000350-2"/>
    </source>
</evidence>
<evidence type="ECO:0000256" key="6">
    <source>
        <dbReference type="ARBA" id="ARBA00023284"/>
    </source>
</evidence>
<dbReference type="Gene3D" id="3.30.390.30">
    <property type="match status" value="2"/>
</dbReference>
<comment type="catalytic activity">
    <reaction evidence="7">
        <text>2 glutathione + NADP(+) = glutathione disulfide + NADPH + H(+)</text>
        <dbReference type="Rhea" id="RHEA:11740"/>
        <dbReference type="ChEBI" id="CHEBI:15378"/>
        <dbReference type="ChEBI" id="CHEBI:57783"/>
        <dbReference type="ChEBI" id="CHEBI:57925"/>
        <dbReference type="ChEBI" id="CHEBI:58297"/>
        <dbReference type="ChEBI" id="CHEBI:58349"/>
        <dbReference type="EC" id="1.8.1.7"/>
    </reaction>
</comment>
<name>A0A8J6G516_MICOH</name>
<proteinExistence type="inferred from homology"/>
<accession>A0A8J6G516</accession>
<protein>
    <submittedName>
        <fullName evidence="13">Glutathione reductase, mitochondrial</fullName>
    </submittedName>
</protein>
<feature type="active site" description="Proton acceptor" evidence="9">
    <location>
        <position position="442"/>
    </location>
</feature>
<dbReference type="GO" id="GO:0034599">
    <property type="term" value="P:cellular response to oxidative stress"/>
    <property type="evidence" value="ECO:0007669"/>
    <property type="project" value="TreeGrafter"/>
</dbReference>
<keyword evidence="10" id="KW-0520">NAD</keyword>
<feature type="domain" description="Pyridine nucleotide-disulphide oxidoreductase dimerisation" evidence="11">
    <location>
        <begin position="404"/>
        <end position="452"/>
    </location>
</feature>
<dbReference type="InterPro" id="IPR046952">
    <property type="entry name" value="GSHR/TRXR-like"/>
</dbReference>
<keyword evidence="5" id="KW-1015">Disulfide bond</keyword>
<dbReference type="Proteomes" id="UP000710432">
    <property type="component" value="Unassembled WGS sequence"/>
</dbReference>
<dbReference type="PRINTS" id="PR00411">
    <property type="entry name" value="PNDRDTASEI"/>
</dbReference>